<proteinExistence type="predicted"/>
<evidence type="ECO:0000313" key="3">
    <source>
        <dbReference type="Proteomes" id="UP000053558"/>
    </source>
</evidence>
<dbReference type="RefSeq" id="XP_007775849.1">
    <property type="nucleotide sequence ID" value="XM_007777659.1"/>
</dbReference>
<dbReference type="GeneID" id="19206883"/>
<keyword evidence="3" id="KW-1185">Reference proteome</keyword>
<protein>
    <submittedName>
        <fullName evidence="2">Uncharacterized protein</fullName>
    </submittedName>
</protein>
<feature type="region of interest" description="Disordered" evidence="1">
    <location>
        <begin position="174"/>
        <end position="201"/>
    </location>
</feature>
<dbReference type="OrthoDB" id="3239894at2759"/>
<feature type="non-terminal residue" evidence="2">
    <location>
        <position position="1"/>
    </location>
</feature>
<reference evidence="3" key="1">
    <citation type="journal article" date="2012" name="Science">
        <title>The Paleozoic origin of enzymatic lignin decomposition reconstructed from 31 fungal genomes.</title>
        <authorList>
            <person name="Floudas D."/>
            <person name="Binder M."/>
            <person name="Riley R."/>
            <person name="Barry K."/>
            <person name="Blanchette R.A."/>
            <person name="Henrissat B."/>
            <person name="Martinez A.T."/>
            <person name="Otillar R."/>
            <person name="Spatafora J.W."/>
            <person name="Yadav J.S."/>
            <person name="Aerts A."/>
            <person name="Benoit I."/>
            <person name="Boyd A."/>
            <person name="Carlson A."/>
            <person name="Copeland A."/>
            <person name="Coutinho P.M."/>
            <person name="de Vries R.P."/>
            <person name="Ferreira P."/>
            <person name="Findley K."/>
            <person name="Foster B."/>
            <person name="Gaskell J."/>
            <person name="Glotzer D."/>
            <person name="Gorecki P."/>
            <person name="Heitman J."/>
            <person name="Hesse C."/>
            <person name="Hori C."/>
            <person name="Igarashi K."/>
            <person name="Jurgens J.A."/>
            <person name="Kallen N."/>
            <person name="Kersten P."/>
            <person name="Kohler A."/>
            <person name="Kuees U."/>
            <person name="Kumar T.K.A."/>
            <person name="Kuo A."/>
            <person name="LaButti K."/>
            <person name="Larrondo L.F."/>
            <person name="Lindquist E."/>
            <person name="Ling A."/>
            <person name="Lombard V."/>
            <person name="Lucas S."/>
            <person name="Lundell T."/>
            <person name="Martin R."/>
            <person name="McLaughlin D.J."/>
            <person name="Morgenstern I."/>
            <person name="Morin E."/>
            <person name="Murat C."/>
            <person name="Nagy L.G."/>
            <person name="Nolan M."/>
            <person name="Ohm R.A."/>
            <person name="Patyshakuliyeva A."/>
            <person name="Rokas A."/>
            <person name="Ruiz-Duenas F.J."/>
            <person name="Sabat G."/>
            <person name="Salamov A."/>
            <person name="Samejima M."/>
            <person name="Schmutz J."/>
            <person name="Slot J.C."/>
            <person name="St John F."/>
            <person name="Stenlid J."/>
            <person name="Sun H."/>
            <person name="Sun S."/>
            <person name="Syed K."/>
            <person name="Tsang A."/>
            <person name="Wiebenga A."/>
            <person name="Young D."/>
            <person name="Pisabarro A."/>
            <person name="Eastwood D.C."/>
            <person name="Martin F."/>
            <person name="Cullen D."/>
            <person name="Grigoriev I.V."/>
            <person name="Hibbett D.S."/>
        </authorList>
    </citation>
    <scope>NUCLEOTIDE SEQUENCE [LARGE SCALE GENOMIC DNA]</scope>
    <source>
        <strain evidence="3">RWD-64-598 SS2</strain>
    </source>
</reference>
<evidence type="ECO:0000256" key="1">
    <source>
        <dbReference type="SAM" id="MobiDB-lite"/>
    </source>
</evidence>
<dbReference type="OMA" id="HRTILTS"/>
<name>R7SCT7_CONPW</name>
<dbReference type="AlphaFoldDB" id="R7SCT7"/>
<dbReference type="KEGG" id="cput:CONPUDRAFT_40430"/>
<dbReference type="PANTHER" id="PTHR46579">
    <property type="entry name" value="F5/8 TYPE C DOMAIN-CONTAINING PROTEIN-RELATED"/>
    <property type="match status" value="1"/>
</dbReference>
<dbReference type="EMBL" id="JH711597">
    <property type="protein sequence ID" value="EIW73973.1"/>
    <property type="molecule type" value="Genomic_DNA"/>
</dbReference>
<evidence type="ECO:0000313" key="2">
    <source>
        <dbReference type="EMBL" id="EIW73973.1"/>
    </source>
</evidence>
<gene>
    <name evidence="2" type="ORF">CONPUDRAFT_40430</name>
</gene>
<dbReference type="Proteomes" id="UP000053558">
    <property type="component" value="Unassembled WGS sequence"/>
</dbReference>
<accession>R7SCT7</accession>
<dbReference type="PANTHER" id="PTHR46579:SF1">
    <property type="entry name" value="F5_8 TYPE C DOMAIN-CONTAINING PROTEIN"/>
    <property type="match status" value="1"/>
</dbReference>
<organism evidence="2 3">
    <name type="scientific">Coniophora puteana (strain RWD-64-598)</name>
    <name type="common">Brown rot fungus</name>
    <dbReference type="NCBI Taxonomy" id="741705"/>
    <lineage>
        <taxon>Eukaryota</taxon>
        <taxon>Fungi</taxon>
        <taxon>Dikarya</taxon>
        <taxon>Basidiomycota</taxon>
        <taxon>Agaricomycotina</taxon>
        <taxon>Agaricomycetes</taxon>
        <taxon>Agaricomycetidae</taxon>
        <taxon>Boletales</taxon>
        <taxon>Coniophorineae</taxon>
        <taxon>Coniophoraceae</taxon>
        <taxon>Coniophora</taxon>
    </lineage>
</organism>
<sequence length="289" mass="33279">ETERREFFERHGVRWTELARLPYFDLVRQSIIDPMHNLILGIVKTQWYDRWIKTSTLRASTTTQTRELDILHKFLAKFEVPSWTGKLPPRVGEPAGGSLTADEYKFATTVAWPIMVSALLLVQVERATLTSIKIPILWDLSLDEARAEHQTSLNSYPARLDKYEKELAMWKAENPAGSSTTGKRQRKGKSEPSKPQAPRLRMQADEPANFLRLSCALKLFCSSSLYGTDALKPNFHWAVHLSDQIRDFGPVYNFWAFLSERLNKVLKSFNVNNWTGGQVEISMMREFSR</sequence>
<dbReference type="eggNOG" id="ENOG502SNU0">
    <property type="taxonomic scope" value="Eukaryota"/>
</dbReference>
<feature type="non-terminal residue" evidence="2">
    <location>
        <position position="289"/>
    </location>
</feature>